<dbReference type="AlphaFoldDB" id="A0A0G1JHD0"/>
<dbReference type="Pfam" id="PF12696">
    <property type="entry name" value="TraG-D_C"/>
    <property type="match status" value="1"/>
</dbReference>
<dbReference type="SUPFAM" id="SSF52540">
    <property type="entry name" value="P-loop containing nucleoside triphosphate hydrolases"/>
    <property type="match status" value="1"/>
</dbReference>
<evidence type="ECO:0000259" key="3">
    <source>
        <dbReference type="Pfam" id="PF12696"/>
    </source>
</evidence>
<dbReference type="InterPro" id="IPR027417">
    <property type="entry name" value="P-loop_NTPase"/>
</dbReference>
<dbReference type="PATRIC" id="fig|1619000.3.peg.421"/>
<evidence type="ECO:0000256" key="1">
    <source>
        <dbReference type="SAM" id="MobiDB-lite"/>
    </source>
</evidence>
<dbReference type="InterPro" id="IPR051162">
    <property type="entry name" value="T4SS_component"/>
</dbReference>
<dbReference type="CDD" id="cd01127">
    <property type="entry name" value="TrwB_TraG_TraD_VirD4"/>
    <property type="match status" value="1"/>
</dbReference>
<proteinExistence type="predicted"/>
<feature type="region of interest" description="Disordered" evidence="1">
    <location>
        <begin position="1"/>
        <end position="26"/>
    </location>
</feature>
<feature type="domain" description="TraD/TraG TraM recognition site" evidence="3">
    <location>
        <begin position="310"/>
        <end position="373"/>
    </location>
</feature>
<name>A0A0G1JHD0_9BACT</name>
<protein>
    <recommendedName>
        <fullName evidence="6">Type IV secretion system coupling protein TraD DNA-binding domain-containing protein</fullName>
    </recommendedName>
</protein>
<dbReference type="PANTHER" id="PTHR30121:SF6">
    <property type="entry name" value="SLR6007 PROTEIN"/>
    <property type="match status" value="1"/>
</dbReference>
<evidence type="ECO:0008006" key="6">
    <source>
        <dbReference type="Google" id="ProtNLM"/>
    </source>
</evidence>
<dbReference type="PANTHER" id="PTHR30121">
    <property type="entry name" value="UNCHARACTERIZED PROTEIN YJGR-RELATED"/>
    <property type="match status" value="1"/>
</dbReference>
<sequence>MDYPQQEDQIVARRHEPPAALPTKDNTPAEEISLFGRSNFSQGISNKKQIFGIKRKDRTRHLYVIGKSGVGKTKLLELLIRADVFFGHGVCIFDPHGDLIQSIIDFIPEERLDDVVLINPGDRDFPISFNPIANVAEEDRFPVTNEFLEIFKKQFGSDWTPRVEHLLRMTTLAMIDYPAGTINGMVSLLSSGRFRSKVIEHIKDSVVRRFWAIEFPEWSQRYDAEAVSPLLNKLGQLLADPLMRNIFGQKENKIDFYRFMQERKIVLVNLSKGLLGDDVSAFFGATLITKIKQSSMKRINLPQHLRQSFYLYVDEFQNIATKTFENLLSESRKFGIAVTVANQNLCQLETSLKASLFGNVASIITFQIGADDAKILKDELAPIFDMHDIINLGAREIYVKMTIDGRRFDPFSADVLEVTTPRHETFSKDIIEEARETYAKTRAEVTAELEQGDKEINAQAVKVEESEIVV</sequence>
<evidence type="ECO:0000259" key="2">
    <source>
        <dbReference type="Pfam" id="PF01935"/>
    </source>
</evidence>
<dbReference type="EMBL" id="LCJB01000022">
    <property type="protein sequence ID" value="KKT70725.1"/>
    <property type="molecule type" value="Genomic_DNA"/>
</dbReference>
<dbReference type="Pfam" id="PF01935">
    <property type="entry name" value="DUF87"/>
    <property type="match status" value="1"/>
</dbReference>
<organism evidence="4 5">
    <name type="scientific">Candidatus Uhrbacteria bacterium GW2011_GWF2_44_350</name>
    <dbReference type="NCBI Taxonomy" id="1619000"/>
    <lineage>
        <taxon>Bacteria</taxon>
        <taxon>Candidatus Uhriibacteriota</taxon>
    </lineage>
</organism>
<dbReference type="InterPro" id="IPR002789">
    <property type="entry name" value="HerA_central"/>
</dbReference>
<evidence type="ECO:0000313" key="4">
    <source>
        <dbReference type="EMBL" id="KKT70725.1"/>
    </source>
</evidence>
<dbReference type="Gene3D" id="3.40.50.300">
    <property type="entry name" value="P-loop containing nucleotide triphosphate hydrolases"/>
    <property type="match status" value="2"/>
</dbReference>
<accession>A0A0G1JHD0</accession>
<comment type="caution">
    <text evidence="4">The sequence shown here is derived from an EMBL/GenBank/DDBJ whole genome shotgun (WGS) entry which is preliminary data.</text>
</comment>
<dbReference type="Proteomes" id="UP000034154">
    <property type="component" value="Unassembled WGS sequence"/>
</dbReference>
<feature type="domain" description="Helicase HerA central" evidence="2">
    <location>
        <begin position="59"/>
        <end position="120"/>
    </location>
</feature>
<evidence type="ECO:0000313" key="5">
    <source>
        <dbReference type="Proteomes" id="UP000034154"/>
    </source>
</evidence>
<dbReference type="InterPro" id="IPR032689">
    <property type="entry name" value="TraG-D_C"/>
</dbReference>
<gene>
    <name evidence="4" type="ORF">UW63_C0022G0006</name>
</gene>
<reference evidence="4 5" key="1">
    <citation type="journal article" date="2015" name="Nature">
        <title>rRNA introns, odd ribosomes, and small enigmatic genomes across a large radiation of phyla.</title>
        <authorList>
            <person name="Brown C.T."/>
            <person name="Hug L.A."/>
            <person name="Thomas B.C."/>
            <person name="Sharon I."/>
            <person name="Castelle C.J."/>
            <person name="Singh A."/>
            <person name="Wilkins M.J."/>
            <person name="Williams K.H."/>
            <person name="Banfield J.F."/>
        </authorList>
    </citation>
    <scope>NUCLEOTIDE SEQUENCE [LARGE SCALE GENOMIC DNA]</scope>
</reference>